<dbReference type="GeneID" id="78478219"/>
<reference evidence="1 2" key="1">
    <citation type="journal article" date="2016" name="Gut Pathog.">
        <title>Whole genome sequencing of "Faecalibaculum rodentium" ALO17, isolated from C57BL/6J laboratory mouse feces.</title>
        <authorList>
            <person name="Lim S."/>
            <person name="Chang D.H."/>
            <person name="Ahn S."/>
            <person name="Kim B.C."/>
        </authorList>
    </citation>
    <scope>NUCLEOTIDE SEQUENCE [LARGE SCALE GENOMIC DNA]</scope>
    <source>
        <strain evidence="1 2">Alo17</strain>
    </source>
</reference>
<name>A0A140DVI2_9FIRM</name>
<sequence length="93" mass="10594">MTKEKKNPSAATEGEYMTCVSQRAENEISENTTRIELMFRGICWKQKAADGVSFVFSKKPTIEQLEEMRGVLRELIENPDLIKHSDQIPNSCS</sequence>
<protein>
    <submittedName>
        <fullName evidence="1">Uncharacterized protein</fullName>
    </submittedName>
</protein>
<dbReference type="Proteomes" id="UP000069771">
    <property type="component" value="Chromosome"/>
</dbReference>
<proteinExistence type="predicted"/>
<gene>
    <name evidence="1" type="ORF">AALO17_15250</name>
</gene>
<accession>A0A140DVI2</accession>
<evidence type="ECO:0000313" key="1">
    <source>
        <dbReference type="EMBL" id="AMK54659.1"/>
    </source>
</evidence>
<dbReference type="AlphaFoldDB" id="A0A140DVI2"/>
<dbReference type="KEGG" id="fro:AALO17_15250"/>
<organism evidence="1 2">
    <name type="scientific">Faecalibaculum rodentium</name>
    <dbReference type="NCBI Taxonomy" id="1702221"/>
    <lineage>
        <taxon>Bacteria</taxon>
        <taxon>Bacillati</taxon>
        <taxon>Bacillota</taxon>
        <taxon>Erysipelotrichia</taxon>
        <taxon>Erysipelotrichales</taxon>
        <taxon>Erysipelotrichaceae</taxon>
        <taxon>Faecalibaculum</taxon>
    </lineage>
</organism>
<dbReference type="EMBL" id="CP011391">
    <property type="protein sequence ID" value="AMK54659.1"/>
    <property type="molecule type" value="Genomic_DNA"/>
</dbReference>
<evidence type="ECO:0000313" key="2">
    <source>
        <dbReference type="Proteomes" id="UP000069771"/>
    </source>
</evidence>
<dbReference type="RefSeq" id="WP_067557353.1">
    <property type="nucleotide sequence ID" value="NZ_CP011391.1"/>
</dbReference>
<keyword evidence="2" id="KW-1185">Reference proteome</keyword>
<dbReference type="STRING" id="1702221.AALO17_15250"/>